<keyword evidence="2" id="KW-1185">Reference proteome</keyword>
<sequence length="109" mass="11667">MTLHRLGFSIPQAGASSGITSASASQKQRKNGCAHGGLTQSITGCGAELCFTPEPAFTPLHITPFHIRTARQAFSIRVCGFPLLLFSYAISDFLSTEVKENSRVSRPAL</sequence>
<evidence type="ECO:0000313" key="1">
    <source>
        <dbReference type="EMBL" id="MEQ2282475.1"/>
    </source>
</evidence>
<name>A0ABV0XLY9_9TELE</name>
<protein>
    <submittedName>
        <fullName evidence="1">Uncharacterized protein</fullName>
    </submittedName>
</protein>
<accession>A0ABV0XLY9</accession>
<reference evidence="1 2" key="1">
    <citation type="submission" date="2021-06" db="EMBL/GenBank/DDBJ databases">
        <authorList>
            <person name="Palmer J.M."/>
        </authorList>
    </citation>
    <scope>NUCLEOTIDE SEQUENCE [LARGE SCALE GENOMIC DNA]</scope>
    <source>
        <strain evidence="1 2">AS_MEX2019</strain>
        <tissue evidence="1">Muscle</tissue>
    </source>
</reference>
<proteinExistence type="predicted"/>
<organism evidence="1 2">
    <name type="scientific">Ameca splendens</name>
    <dbReference type="NCBI Taxonomy" id="208324"/>
    <lineage>
        <taxon>Eukaryota</taxon>
        <taxon>Metazoa</taxon>
        <taxon>Chordata</taxon>
        <taxon>Craniata</taxon>
        <taxon>Vertebrata</taxon>
        <taxon>Euteleostomi</taxon>
        <taxon>Actinopterygii</taxon>
        <taxon>Neopterygii</taxon>
        <taxon>Teleostei</taxon>
        <taxon>Neoteleostei</taxon>
        <taxon>Acanthomorphata</taxon>
        <taxon>Ovalentaria</taxon>
        <taxon>Atherinomorphae</taxon>
        <taxon>Cyprinodontiformes</taxon>
        <taxon>Goodeidae</taxon>
        <taxon>Ameca</taxon>
    </lineage>
</organism>
<dbReference type="EMBL" id="JAHRIP010009438">
    <property type="protein sequence ID" value="MEQ2282475.1"/>
    <property type="molecule type" value="Genomic_DNA"/>
</dbReference>
<dbReference type="Proteomes" id="UP001469553">
    <property type="component" value="Unassembled WGS sequence"/>
</dbReference>
<evidence type="ECO:0000313" key="2">
    <source>
        <dbReference type="Proteomes" id="UP001469553"/>
    </source>
</evidence>
<gene>
    <name evidence="1" type="ORF">AMECASPLE_001091</name>
</gene>
<comment type="caution">
    <text evidence="1">The sequence shown here is derived from an EMBL/GenBank/DDBJ whole genome shotgun (WGS) entry which is preliminary data.</text>
</comment>